<dbReference type="PANTHER" id="PTHR31791">
    <property type="entry name" value="FRIGIDA-LIKE PROTEIN 3-RELATED"/>
    <property type="match status" value="1"/>
</dbReference>
<dbReference type="EMBL" id="BTGU01000001">
    <property type="protein sequence ID" value="GMN25235.1"/>
    <property type="molecule type" value="Genomic_DNA"/>
</dbReference>
<evidence type="ECO:0000256" key="2">
    <source>
        <dbReference type="SAM" id="SignalP"/>
    </source>
</evidence>
<feature type="chain" id="PRO_5041639569" description="FRIGIDA-like protein" evidence="2">
    <location>
        <begin position="22"/>
        <end position="485"/>
    </location>
</feature>
<comment type="caution">
    <text evidence="3">The sequence shown here is derived from an EMBL/GenBank/DDBJ whole genome shotgun (WGS) entry which is preliminary data.</text>
</comment>
<evidence type="ECO:0000313" key="4">
    <source>
        <dbReference type="Proteomes" id="UP001187192"/>
    </source>
</evidence>
<gene>
    <name evidence="3" type="ORF">TIFTF001_000869</name>
</gene>
<keyword evidence="4" id="KW-1185">Reference proteome</keyword>
<sequence length="485" mass="55815">MHFGILLKGFLFLFQMDNLASDSMLLKQKQEWFSKECKELQSLVSEEWTDLVNHTNTVRSSLQTQFEKLQEREIEIVAKEKQLEAKEMKLKMRIESEASQLDQIEKLGKELLREAEVNRQEAALLQSVIERSATSLRLDRSEYRAVLKESKDALELTERQLIVKQISFEKCGKELELKEEQLKVCKTCIAESEKEIKLKEEKLKSIQNSIFECSNELELRKKQLDLLQKLKEENLDSLKRLADQCAHKVDMKEKEFESLVKELELKEKLLESKFKGFDLIKCSRALGEKEREFEGRVKDIELRVKEFDLKLKANTPNNLLQIDQPKQTHTSFASLQSCTSKREEDILGVLNQQLKRHNSVCGLTFAILEASFDPAKALLMKASPEISPPVKEEAMKLARAWRTKLTVTCKNGLEVFGLLQSKTRRNASPVPHGQSEQCKIKLPRIDPSAGENSTTPVRRVSKPTITDHFRLVTPNDLQTTISQCV</sequence>
<evidence type="ECO:0000256" key="1">
    <source>
        <dbReference type="SAM" id="Coils"/>
    </source>
</evidence>
<dbReference type="PANTHER" id="PTHR31791:SF47">
    <property type="entry name" value="INACTIVE FRIGIDA-LIKE PROTEIN 2"/>
    <property type="match status" value="1"/>
</dbReference>
<reference evidence="3" key="1">
    <citation type="submission" date="2023-07" db="EMBL/GenBank/DDBJ databases">
        <title>draft genome sequence of fig (Ficus carica).</title>
        <authorList>
            <person name="Takahashi T."/>
            <person name="Nishimura K."/>
        </authorList>
    </citation>
    <scope>NUCLEOTIDE SEQUENCE</scope>
</reference>
<feature type="coiled-coil region" evidence="1">
    <location>
        <begin position="69"/>
        <end position="114"/>
    </location>
</feature>
<feature type="signal peptide" evidence="2">
    <location>
        <begin position="1"/>
        <end position="21"/>
    </location>
</feature>
<name>A0AA87Z4L0_FICCA</name>
<accession>A0AA87Z4L0</accession>
<dbReference type="Proteomes" id="UP001187192">
    <property type="component" value="Unassembled WGS sequence"/>
</dbReference>
<evidence type="ECO:0008006" key="5">
    <source>
        <dbReference type="Google" id="ProtNLM"/>
    </source>
</evidence>
<proteinExistence type="predicted"/>
<protein>
    <recommendedName>
        <fullName evidence="5">FRIGIDA-like protein</fullName>
    </recommendedName>
</protein>
<organism evidence="3 4">
    <name type="scientific">Ficus carica</name>
    <name type="common">Common fig</name>
    <dbReference type="NCBI Taxonomy" id="3494"/>
    <lineage>
        <taxon>Eukaryota</taxon>
        <taxon>Viridiplantae</taxon>
        <taxon>Streptophyta</taxon>
        <taxon>Embryophyta</taxon>
        <taxon>Tracheophyta</taxon>
        <taxon>Spermatophyta</taxon>
        <taxon>Magnoliopsida</taxon>
        <taxon>eudicotyledons</taxon>
        <taxon>Gunneridae</taxon>
        <taxon>Pentapetalae</taxon>
        <taxon>rosids</taxon>
        <taxon>fabids</taxon>
        <taxon>Rosales</taxon>
        <taxon>Moraceae</taxon>
        <taxon>Ficeae</taxon>
        <taxon>Ficus</taxon>
    </lineage>
</organism>
<keyword evidence="2" id="KW-0732">Signal</keyword>
<evidence type="ECO:0000313" key="3">
    <source>
        <dbReference type="EMBL" id="GMN25235.1"/>
    </source>
</evidence>
<keyword evidence="1" id="KW-0175">Coiled coil</keyword>
<dbReference type="AlphaFoldDB" id="A0AA87Z4L0"/>